<proteinExistence type="predicted"/>
<sequence length="82" mass="9332">MGPDGPASLRRAEVAMYEHVVMGMTRVTSPHDNRLHVNGKRRLTTGAYTPLQYCAPHDPMHYLKAYFVSRMGRTGSVLLFRR</sequence>
<name>A0A9P0V9T5_KLEVA</name>
<dbReference type="EMBL" id="OW969750">
    <property type="protein sequence ID" value="CAH6245022.1"/>
    <property type="molecule type" value="Genomic_DNA"/>
</dbReference>
<protein>
    <submittedName>
        <fullName evidence="1">Uncharacterized protein</fullName>
    </submittedName>
</protein>
<organism evidence="1 2">
    <name type="scientific">Klebsiella variicola</name>
    <dbReference type="NCBI Taxonomy" id="244366"/>
    <lineage>
        <taxon>Bacteria</taxon>
        <taxon>Pseudomonadati</taxon>
        <taxon>Pseudomonadota</taxon>
        <taxon>Gammaproteobacteria</taxon>
        <taxon>Enterobacterales</taxon>
        <taxon>Enterobacteriaceae</taxon>
        <taxon>Klebsiella/Raoultella group</taxon>
        <taxon>Klebsiella</taxon>
        <taxon>Klebsiella pneumoniae complex</taxon>
    </lineage>
</organism>
<accession>A0A9P0V9T5</accession>
<keyword evidence="2" id="KW-1185">Reference proteome</keyword>
<keyword evidence="1" id="KW-0614">Plasmid</keyword>
<evidence type="ECO:0000313" key="1">
    <source>
        <dbReference type="EMBL" id="CAH6245022.1"/>
    </source>
</evidence>
<dbReference type="AlphaFoldDB" id="A0A9P0V9T5"/>
<reference evidence="1" key="1">
    <citation type="submission" date="2022-05" db="EMBL/GenBank/DDBJ databases">
        <authorList>
            <person name="Alioto T."/>
            <person name="Alioto T."/>
            <person name="Gomez Garrido J."/>
        </authorList>
    </citation>
    <scope>NUCLEOTIDE SEQUENCE</scope>
    <source>
        <strain evidence="1">0</strain>
        <plasmid evidence="1">P1</plasmid>
    </source>
</reference>
<gene>
    <name evidence="1" type="ORF">AN2335V1_4782</name>
</gene>
<dbReference type="Proteomes" id="UP000789617">
    <property type="component" value="Plasmid P1"/>
</dbReference>
<evidence type="ECO:0000313" key="2">
    <source>
        <dbReference type="Proteomes" id="UP000789617"/>
    </source>
</evidence>
<geneLocation type="plasmid" evidence="1 2">
    <name>P1</name>
</geneLocation>